<name>A0A5C6YXY3_9FLAO</name>
<evidence type="ECO:0000313" key="2">
    <source>
        <dbReference type="Proteomes" id="UP000321497"/>
    </source>
</evidence>
<organism evidence="1 2">
    <name type="scientific">Aequorivita antarctica</name>
    <dbReference type="NCBI Taxonomy" id="153266"/>
    <lineage>
        <taxon>Bacteria</taxon>
        <taxon>Pseudomonadati</taxon>
        <taxon>Bacteroidota</taxon>
        <taxon>Flavobacteriia</taxon>
        <taxon>Flavobacteriales</taxon>
        <taxon>Flavobacteriaceae</taxon>
        <taxon>Aequorivita</taxon>
    </lineage>
</organism>
<accession>A0A5C6YXY3</accession>
<gene>
    <name evidence="1" type="ORF">ESU54_11830</name>
</gene>
<evidence type="ECO:0008006" key="3">
    <source>
        <dbReference type="Google" id="ProtNLM"/>
    </source>
</evidence>
<dbReference type="RefSeq" id="WP_111846062.1">
    <property type="nucleotide sequence ID" value="NZ_UEGI01000037.1"/>
</dbReference>
<dbReference type="Proteomes" id="UP000321497">
    <property type="component" value="Unassembled WGS sequence"/>
</dbReference>
<dbReference type="OrthoDB" id="1910631at2"/>
<comment type="caution">
    <text evidence="1">The sequence shown here is derived from an EMBL/GenBank/DDBJ whole genome shotgun (WGS) entry which is preliminary data.</text>
</comment>
<proteinExistence type="predicted"/>
<evidence type="ECO:0000313" key="1">
    <source>
        <dbReference type="EMBL" id="TXD72496.1"/>
    </source>
</evidence>
<dbReference type="Pfam" id="PF20330">
    <property type="entry name" value="DUF6625"/>
    <property type="match status" value="1"/>
</dbReference>
<reference evidence="1 2" key="1">
    <citation type="submission" date="2019-08" db="EMBL/GenBank/DDBJ databases">
        <title>Genome of Aequorivita antarctica SW49 (type strain).</title>
        <authorList>
            <person name="Bowman J.P."/>
        </authorList>
    </citation>
    <scope>NUCLEOTIDE SEQUENCE [LARGE SCALE GENOMIC DNA]</scope>
    <source>
        <strain evidence="1 2">SW49</strain>
    </source>
</reference>
<sequence length="315" mass="38056">MHSIILIIPYFGKWPVWFDAYLCSVKTNPTINWLCPTDCEIPKNHPENIIFVPTTLVELNKHINLVVDANVPLNARKFCDLKPAYGDIFNEYIEGFDFWGICDMDIIWGDIRKFMTPEILNNFDIICSRPEAISGHFNLFRNTEKINSFYKSIPNYKTLFEMPKFMWFDEVVLTEHLKNLIGKDENPYRVFWDSELIKKGIESEIHQEYYLDRWLYKKGKIIDLFDNNKKEYMYLHFINWKRTMTFSEIKYKDKPQQFYISYKGMHFKPHSSFSHRLNAIKNFYNGYYVLVRRIKWEKKIMSLRKRVINRLARIK</sequence>
<keyword evidence="2" id="KW-1185">Reference proteome</keyword>
<protein>
    <recommendedName>
        <fullName evidence="3">Glycosyl transferase</fullName>
    </recommendedName>
</protein>
<dbReference type="InterPro" id="IPR046733">
    <property type="entry name" value="DUF6625"/>
</dbReference>
<dbReference type="EMBL" id="VORT01000008">
    <property type="protein sequence ID" value="TXD72496.1"/>
    <property type="molecule type" value="Genomic_DNA"/>
</dbReference>
<dbReference type="AlphaFoldDB" id="A0A5C6YXY3"/>